<dbReference type="AlphaFoldDB" id="A0A9P9WJ00"/>
<name>A0A9P9WJ00_9PEZI</name>
<feature type="region of interest" description="Disordered" evidence="1">
    <location>
        <begin position="65"/>
        <end position="124"/>
    </location>
</feature>
<feature type="compositionally biased region" description="Basic and acidic residues" evidence="1">
    <location>
        <begin position="240"/>
        <end position="249"/>
    </location>
</feature>
<evidence type="ECO:0008006" key="4">
    <source>
        <dbReference type="Google" id="ProtNLM"/>
    </source>
</evidence>
<feature type="region of interest" description="Disordered" evidence="1">
    <location>
        <begin position="226"/>
        <end position="256"/>
    </location>
</feature>
<keyword evidence="3" id="KW-1185">Reference proteome</keyword>
<dbReference type="SUPFAM" id="SSF50978">
    <property type="entry name" value="WD40 repeat-like"/>
    <property type="match status" value="1"/>
</dbReference>
<gene>
    <name evidence="2" type="ORF">JX265_008006</name>
</gene>
<organism evidence="2 3">
    <name type="scientific">Neoarthrinium moseri</name>
    <dbReference type="NCBI Taxonomy" id="1658444"/>
    <lineage>
        <taxon>Eukaryota</taxon>
        <taxon>Fungi</taxon>
        <taxon>Dikarya</taxon>
        <taxon>Ascomycota</taxon>
        <taxon>Pezizomycotina</taxon>
        <taxon>Sordariomycetes</taxon>
        <taxon>Xylariomycetidae</taxon>
        <taxon>Amphisphaeriales</taxon>
        <taxon>Apiosporaceae</taxon>
        <taxon>Neoarthrinium</taxon>
    </lineage>
</organism>
<dbReference type="InterPro" id="IPR036322">
    <property type="entry name" value="WD40_repeat_dom_sf"/>
</dbReference>
<dbReference type="EMBL" id="JAFIMR010000021">
    <property type="protein sequence ID" value="KAI1865683.1"/>
    <property type="molecule type" value="Genomic_DNA"/>
</dbReference>
<evidence type="ECO:0000313" key="3">
    <source>
        <dbReference type="Proteomes" id="UP000829685"/>
    </source>
</evidence>
<feature type="region of interest" description="Disordered" evidence="1">
    <location>
        <begin position="432"/>
        <end position="456"/>
    </location>
</feature>
<feature type="compositionally biased region" description="Polar residues" evidence="1">
    <location>
        <begin position="432"/>
        <end position="441"/>
    </location>
</feature>
<dbReference type="InterPro" id="IPR015943">
    <property type="entry name" value="WD40/YVTN_repeat-like_dom_sf"/>
</dbReference>
<sequence>MAVTGGPRIRRTAQNTQYTYNIARRIHTVQSYPVQSPEGAAIVLYGHEDGVTVLWRGGRRFKASVYDQSPRGPKGKQNGNPPDDAVMVIDSDEDDNAAPASNGASSFVDKPQFEDAADDDSTRPDITQTLDLSLGTAVSHIATLPMTPCPAEDAAWDGADVLKEKIVFAVSCASREVYLITLPLTPPSPASKAREELREGLLAGKAGSGKWGETLTLLSGQQKPSDGLAMGLIKPTSASERSKSTERSRSAGRGIPRAVVASHSREAAGTLRLWDVPLEKPTKDRPLEPFQTEYLPSPLSGISFNPTHSTQLLCNASPHAVRIYDYAQASMPPDDLSEGPFPSQGSWLISLYPPFARPSASRKPIIAASWVAYGRGVLVLLADGQWGIWDIDGVSPHGPALFGKPGSGIRGAALTSFSVTGYIEGTSPLRSLTSQRASGTGSDFVPMTPHSRREAPIGASYGPERLVTVKGGVLVTPLPARATTTADESAIIWIGGAEHVVVIPGVLKFWEAQLRKGAGGGVNLFSGAQPTRMIRLNDLVVGLMGERCVDVGAIPKLGTNETSNDEGLPIEVIVCGESRLVVVHESETVVGTRIGGVKGSFQRRLSERSRVSSAVSVFPRPEQKASELFNLSVKPRRTLSIAQVQAEKQPETIVPSIEGEDVQAADRSQAGFSFANSLAAAADKMQLDDEEDRDIEGEMEHELLGLMEIDQRLDELNADRGRGRKKVNFSGA</sequence>
<dbReference type="Proteomes" id="UP000829685">
    <property type="component" value="Unassembled WGS sequence"/>
</dbReference>
<evidence type="ECO:0000256" key="1">
    <source>
        <dbReference type="SAM" id="MobiDB-lite"/>
    </source>
</evidence>
<comment type="caution">
    <text evidence="2">The sequence shown here is derived from an EMBL/GenBank/DDBJ whole genome shotgun (WGS) entry which is preliminary data.</text>
</comment>
<accession>A0A9P9WJ00</accession>
<protein>
    <recommendedName>
        <fullName evidence="4">Nucleoporin NUP37</fullName>
    </recommendedName>
</protein>
<evidence type="ECO:0000313" key="2">
    <source>
        <dbReference type="EMBL" id="KAI1865683.1"/>
    </source>
</evidence>
<reference evidence="2" key="1">
    <citation type="submission" date="2021-03" db="EMBL/GenBank/DDBJ databases">
        <title>Revisited historic fungal species revealed as producer of novel bioactive compounds through whole genome sequencing and comparative genomics.</title>
        <authorList>
            <person name="Vignolle G.A."/>
            <person name="Hochenegger N."/>
            <person name="Mach R.L."/>
            <person name="Mach-Aigner A.R."/>
            <person name="Javad Rahimi M."/>
            <person name="Salim K.A."/>
            <person name="Chan C.M."/>
            <person name="Lim L.B.L."/>
            <person name="Cai F."/>
            <person name="Druzhinina I.S."/>
            <person name="U'Ren J.M."/>
            <person name="Derntl C."/>
        </authorList>
    </citation>
    <scope>NUCLEOTIDE SEQUENCE</scope>
    <source>
        <strain evidence="2">TUCIM 5799</strain>
    </source>
</reference>
<proteinExistence type="predicted"/>
<dbReference type="Gene3D" id="2.130.10.10">
    <property type="entry name" value="YVTN repeat-like/Quinoprotein amine dehydrogenase"/>
    <property type="match status" value="1"/>
</dbReference>